<dbReference type="GO" id="GO:0005737">
    <property type="term" value="C:cytoplasm"/>
    <property type="evidence" value="ECO:0007669"/>
    <property type="project" value="TreeGrafter"/>
</dbReference>
<accession>A0A0F6S2I8</accession>
<feature type="domain" description="MobA-like NTP transferase" evidence="1">
    <location>
        <begin position="6"/>
        <end position="108"/>
    </location>
</feature>
<dbReference type="Pfam" id="PF12804">
    <property type="entry name" value="NTP_transf_3"/>
    <property type="match status" value="1"/>
</dbReference>
<evidence type="ECO:0000259" key="1">
    <source>
        <dbReference type="Pfam" id="PF12804"/>
    </source>
</evidence>
<dbReference type="GO" id="GO:0006646">
    <property type="term" value="P:phosphatidylethanolamine biosynthetic process"/>
    <property type="evidence" value="ECO:0007669"/>
    <property type="project" value="TreeGrafter"/>
</dbReference>
<dbReference type="SUPFAM" id="SSF53448">
    <property type="entry name" value="Nucleotide-diphospho-sugar transferases"/>
    <property type="match status" value="1"/>
</dbReference>
<dbReference type="InterPro" id="IPR011009">
    <property type="entry name" value="Kinase-like_dom_sf"/>
</dbReference>
<dbReference type="Pfam" id="PF01633">
    <property type="entry name" value="Choline_kinase"/>
    <property type="match status" value="1"/>
</dbReference>
<evidence type="ECO:0000313" key="2">
    <source>
        <dbReference type="EMBL" id="AKE79812.1"/>
    </source>
</evidence>
<dbReference type="GO" id="GO:0016779">
    <property type="term" value="F:nucleotidyltransferase activity"/>
    <property type="evidence" value="ECO:0007669"/>
    <property type="project" value="UniProtKB-ARBA"/>
</dbReference>
<keyword evidence="2" id="KW-0808">Transferase</keyword>
<reference evidence="2" key="1">
    <citation type="journal article" date="2015" name="Appl. Environ. Microbiol.">
        <title>Eight Novel Capsular Polysaccharide Synthesis Gene Loci Identified in Nontypeable Streptococcus suis Isolates.</title>
        <authorList>
            <person name="Zheng H."/>
            <person name="Ji S."/>
            <person name="Liu Z."/>
            <person name="Lan R."/>
            <person name="Huang Y."/>
            <person name="Bai X."/>
            <person name="Gottschalk M."/>
            <person name="Xu J."/>
        </authorList>
    </citation>
    <scope>NUCLEOTIDE SEQUENCE</scope>
    <source>
        <strain evidence="2">YS160_seq</strain>
    </source>
</reference>
<gene>
    <name evidence="2" type="primary">cpsQ</name>
    <name evidence="2" type="ORF">YS160.seq-orf00021</name>
</gene>
<keyword evidence="2" id="KW-0418">Kinase</keyword>
<proteinExistence type="predicted"/>
<dbReference type="SUPFAM" id="SSF56112">
    <property type="entry name" value="Protein kinase-like (PK-like)"/>
    <property type="match status" value="1"/>
</dbReference>
<dbReference type="PANTHER" id="PTHR22603:SF66">
    <property type="entry name" value="ETHANOLAMINE KINASE"/>
    <property type="match status" value="1"/>
</dbReference>
<protein>
    <submittedName>
        <fullName evidence="2">Choline kinase</fullName>
    </submittedName>
</protein>
<dbReference type="PANTHER" id="PTHR22603">
    <property type="entry name" value="CHOLINE/ETHANOALAMINE KINASE"/>
    <property type="match status" value="1"/>
</dbReference>
<dbReference type="EMBL" id="KM972252">
    <property type="protein sequence ID" value="AKE79812.1"/>
    <property type="molecule type" value="Genomic_DNA"/>
</dbReference>
<dbReference type="Gene3D" id="3.30.200.20">
    <property type="entry name" value="Phosphorylase Kinase, domain 1"/>
    <property type="match status" value="1"/>
</dbReference>
<dbReference type="Gene3D" id="3.90.550.10">
    <property type="entry name" value="Spore Coat Polysaccharide Biosynthesis Protein SpsA, Chain A"/>
    <property type="match status" value="1"/>
</dbReference>
<organism evidence="2">
    <name type="scientific">Streptococcus suis</name>
    <dbReference type="NCBI Taxonomy" id="1307"/>
    <lineage>
        <taxon>Bacteria</taxon>
        <taxon>Bacillati</taxon>
        <taxon>Bacillota</taxon>
        <taxon>Bacilli</taxon>
        <taxon>Lactobacillales</taxon>
        <taxon>Streptococcaceae</taxon>
        <taxon>Streptococcus</taxon>
    </lineage>
</organism>
<dbReference type="GO" id="GO:0004305">
    <property type="term" value="F:ethanolamine kinase activity"/>
    <property type="evidence" value="ECO:0007669"/>
    <property type="project" value="TreeGrafter"/>
</dbReference>
<dbReference type="Gene3D" id="3.90.1200.10">
    <property type="match status" value="1"/>
</dbReference>
<sequence>MILKNAIILAAGLGRRTIPLNFETHKAFLEVNGEILIERLIVQLKEAGVSEIIIVIGYKKEQFRYLIDKYEVELIENDDFANSNTLYSLSLAESYLSNSYIIPCDIWCATNPFTSKKDDSSWYMIADISKNVTKLDDLSERLGVAFIEQSDSIWIKQRLRELANNPSQQMLAWEELLVTDGELAIPTFKNCEHFIQDINTFEDLIYLDDMSNHLRVETIDIICTTFDIDPKEIKNVLALKKGMTNRSFMFECKEKSYIMRIPGEGTDKLINREQEAEVYRVIAGESISDELIYISPEKGYKITSFIDGARNCDSNNKSDVSLCMKKLRSFHEKELTTSHEFDLFGEIEFYESLRGNRESIYEDYQSVKNRVLTLKSYIQLNIEKKVLCHIDANPDNFLIFEKNNQTEVRLIDWEYAGMQDPDLDIAMFAIYSQYNREQIDFLIDAYFEEGCEERIRMKIYAYVATAGLLWSNWCEYKQQLGVEFGDYAQSQYEYAKEFSVIVSEYLSTFEDGVH</sequence>
<dbReference type="InterPro" id="IPR025877">
    <property type="entry name" value="MobA-like_NTP_Trfase"/>
</dbReference>
<dbReference type="CDD" id="cd05151">
    <property type="entry name" value="ChoK-like"/>
    <property type="match status" value="1"/>
</dbReference>
<dbReference type="AlphaFoldDB" id="A0A0F6S2I8"/>
<dbReference type="InterPro" id="IPR029044">
    <property type="entry name" value="Nucleotide-diphossugar_trans"/>
</dbReference>
<name>A0A0F6S2I8_STRSU</name>